<dbReference type="RefSeq" id="WP_114022766.1">
    <property type="nucleotide sequence ID" value="NZ_QOIN01000045.1"/>
</dbReference>
<sequence>MNRPHGAPGGRAVRRGLVPVLLCVLGACAPAAGDAGDDGGDVRPFQTVLDGQAAAVREGDRAGYLAALDPHADRYRAEQRRVYANLRRLPLGEWGYRVADVRRDGDEATVRARLRHRLAGYDRAATTETERLRFVRRDGDWRLAGEASGSTTQLWEQGTVTVVRGEHSLVLGVGRKRSALRALAGAADRAVPAVAGTWPRGWTRRTVLQAPSSTEAMGRLLRSPASSYAGIAAVTTGEAQDGAGQGDAPADRIVVNPRAFAALSEQGRQVVLTHETTHVATRRQTTGATPMWLSEGIADWAGYRTAKLTPRRAAPELARAVDDLDAGRGGSSPLRALPTEEDFRFDNDPTRLARAYEGGWLACRMVAEEWGADALVALYDRAGREDGGESAGLDAALRSVLGVGREQFTDRWRAYVTAQLGRGPSRG</sequence>
<dbReference type="PROSITE" id="PS51257">
    <property type="entry name" value="PROKAR_LIPOPROTEIN"/>
    <property type="match status" value="1"/>
</dbReference>
<organism evidence="1 2">
    <name type="scientific">Streptomyces diacarni</name>
    <dbReference type="NCBI Taxonomy" id="2800381"/>
    <lineage>
        <taxon>Bacteria</taxon>
        <taxon>Bacillati</taxon>
        <taxon>Actinomycetota</taxon>
        <taxon>Actinomycetes</taxon>
        <taxon>Kitasatosporales</taxon>
        <taxon>Streptomycetaceae</taxon>
        <taxon>Streptomyces</taxon>
    </lineage>
</organism>
<protein>
    <recommendedName>
        <fullName evidence="3">Lipoprotein</fullName>
    </recommendedName>
</protein>
<name>A0A367EY79_9ACTN</name>
<dbReference type="Proteomes" id="UP000252914">
    <property type="component" value="Unassembled WGS sequence"/>
</dbReference>
<keyword evidence="2" id="KW-1185">Reference proteome</keyword>
<evidence type="ECO:0008006" key="3">
    <source>
        <dbReference type="Google" id="ProtNLM"/>
    </source>
</evidence>
<evidence type="ECO:0000313" key="2">
    <source>
        <dbReference type="Proteomes" id="UP000252914"/>
    </source>
</evidence>
<dbReference type="SUPFAM" id="SSF54427">
    <property type="entry name" value="NTF2-like"/>
    <property type="match status" value="1"/>
</dbReference>
<accession>A0A367EY79</accession>
<dbReference type="InterPro" id="IPR032710">
    <property type="entry name" value="NTF2-like_dom_sf"/>
</dbReference>
<reference evidence="1 2" key="1">
    <citation type="submission" date="2018-06" db="EMBL/GenBank/DDBJ databases">
        <title>Streptomyces reniochalinae sp. nov. and Streptomyces diacarnus sp. nov. from marine sponges.</title>
        <authorList>
            <person name="Li L."/>
        </authorList>
    </citation>
    <scope>NUCLEOTIDE SEQUENCE [LARGE SCALE GENOMIC DNA]</scope>
    <source>
        <strain evidence="1 2">LHW51701</strain>
    </source>
</reference>
<dbReference type="EMBL" id="QOIN01000045">
    <property type="protein sequence ID" value="RCG22130.1"/>
    <property type="molecule type" value="Genomic_DNA"/>
</dbReference>
<comment type="caution">
    <text evidence="1">The sequence shown here is derived from an EMBL/GenBank/DDBJ whole genome shotgun (WGS) entry which is preliminary data.</text>
</comment>
<evidence type="ECO:0000313" key="1">
    <source>
        <dbReference type="EMBL" id="RCG22130.1"/>
    </source>
</evidence>
<gene>
    <name evidence="1" type="ORF">DTL70_16915</name>
</gene>
<proteinExistence type="predicted"/>
<dbReference type="AlphaFoldDB" id="A0A367EY79"/>